<dbReference type="Proteomes" id="UP001054945">
    <property type="component" value="Unassembled WGS sequence"/>
</dbReference>
<keyword evidence="2" id="KW-1185">Reference proteome</keyword>
<evidence type="ECO:0000313" key="2">
    <source>
        <dbReference type="Proteomes" id="UP001054945"/>
    </source>
</evidence>
<dbReference type="AlphaFoldDB" id="A0AAV4YCZ0"/>
<organism evidence="1 2">
    <name type="scientific">Caerostris extrusa</name>
    <name type="common">Bark spider</name>
    <name type="synonym">Caerostris bankana</name>
    <dbReference type="NCBI Taxonomy" id="172846"/>
    <lineage>
        <taxon>Eukaryota</taxon>
        <taxon>Metazoa</taxon>
        <taxon>Ecdysozoa</taxon>
        <taxon>Arthropoda</taxon>
        <taxon>Chelicerata</taxon>
        <taxon>Arachnida</taxon>
        <taxon>Araneae</taxon>
        <taxon>Araneomorphae</taxon>
        <taxon>Entelegynae</taxon>
        <taxon>Araneoidea</taxon>
        <taxon>Araneidae</taxon>
        <taxon>Caerostris</taxon>
    </lineage>
</organism>
<protein>
    <submittedName>
        <fullName evidence="1">Uncharacterized protein</fullName>
    </submittedName>
</protein>
<proteinExistence type="predicted"/>
<sequence length="95" mass="11587">MVARKKEKIQKEKQKNLYLEIFLDNYRPRTSTLPFWRSHLLQMANPSVMRSTPFFLAEKNWISTFLQTFPHCQRSIHIYNFRGFVFWFCSVPLRV</sequence>
<dbReference type="EMBL" id="BPLR01019255">
    <property type="protein sequence ID" value="GIZ05267.1"/>
    <property type="molecule type" value="Genomic_DNA"/>
</dbReference>
<accession>A0AAV4YCZ0</accession>
<gene>
    <name evidence="1" type="ORF">CEXT_773361</name>
</gene>
<name>A0AAV4YCZ0_CAEEX</name>
<comment type="caution">
    <text evidence="1">The sequence shown here is derived from an EMBL/GenBank/DDBJ whole genome shotgun (WGS) entry which is preliminary data.</text>
</comment>
<reference evidence="1 2" key="1">
    <citation type="submission" date="2021-06" db="EMBL/GenBank/DDBJ databases">
        <title>Caerostris extrusa draft genome.</title>
        <authorList>
            <person name="Kono N."/>
            <person name="Arakawa K."/>
        </authorList>
    </citation>
    <scope>NUCLEOTIDE SEQUENCE [LARGE SCALE GENOMIC DNA]</scope>
</reference>
<evidence type="ECO:0000313" key="1">
    <source>
        <dbReference type="EMBL" id="GIZ05267.1"/>
    </source>
</evidence>